<dbReference type="PANTHER" id="PTHR34710">
    <property type="entry name" value="OS03G0834100 PROTEIN"/>
    <property type="match status" value="1"/>
</dbReference>
<comment type="caution">
    <text evidence="3">The sequence shown here is derived from an EMBL/GenBank/DDBJ whole genome shotgun (WGS) entry which is preliminary data.</text>
</comment>
<sequence length="286" mass="31197">MTGHLSKRSVKESRSVKRPAQSKPNWAPPAKRSKRGGAATAPRGRESRDAKPNPEEAAPEGRGKRDAAPAGREDHRASKPSPSPAEAPHARRAKTDAPLAAPCGRKLEPVTPLTSPTLTVETMNLSRAYTLRNRKVFVPNTEKPGLPVYRKGEEVTYDYGSSWQNPACAKAALEHYNRLNEDKHELVKAVDSVTFFFDGMWMHANFLAKLKGATTCVDLVPKYFFAELRVGANEKKISCVSCIKMDPADPATAPVRGCSICPSRIFHPATGRHRGSQGLHRDAGGN</sequence>
<dbReference type="PANTHER" id="PTHR34710:SF15">
    <property type="entry name" value="OS03G0834100 PROTEIN"/>
    <property type="match status" value="1"/>
</dbReference>
<accession>A0AAD8TKM6</accession>
<name>A0AAD8TKM6_LOLMU</name>
<dbReference type="InterPro" id="IPR022059">
    <property type="entry name" value="DUF3615"/>
</dbReference>
<dbReference type="Pfam" id="PF12274">
    <property type="entry name" value="DUF3615"/>
    <property type="match status" value="1"/>
</dbReference>
<evidence type="ECO:0000259" key="2">
    <source>
        <dbReference type="Pfam" id="PF12274"/>
    </source>
</evidence>
<dbReference type="AlphaFoldDB" id="A0AAD8TKM6"/>
<gene>
    <name evidence="3" type="ORF">QYE76_044226</name>
</gene>
<evidence type="ECO:0000313" key="4">
    <source>
        <dbReference type="Proteomes" id="UP001231189"/>
    </source>
</evidence>
<dbReference type="Proteomes" id="UP001231189">
    <property type="component" value="Unassembled WGS sequence"/>
</dbReference>
<feature type="compositionally biased region" description="Basic and acidic residues" evidence="1">
    <location>
        <begin position="43"/>
        <end position="77"/>
    </location>
</feature>
<protein>
    <recommendedName>
        <fullName evidence="2">DUF3615 domain-containing protein</fullName>
    </recommendedName>
</protein>
<feature type="domain" description="DUF3615" evidence="2">
    <location>
        <begin position="169"/>
        <end position="268"/>
    </location>
</feature>
<reference evidence="3" key="1">
    <citation type="submission" date="2023-07" db="EMBL/GenBank/DDBJ databases">
        <title>A chromosome-level genome assembly of Lolium multiflorum.</title>
        <authorList>
            <person name="Chen Y."/>
            <person name="Copetti D."/>
            <person name="Kolliker R."/>
            <person name="Studer B."/>
        </authorList>
    </citation>
    <scope>NUCLEOTIDE SEQUENCE</scope>
    <source>
        <strain evidence="3">02402/16</strain>
        <tissue evidence="3">Leaf</tissue>
    </source>
</reference>
<feature type="region of interest" description="Disordered" evidence="1">
    <location>
        <begin position="1"/>
        <end position="110"/>
    </location>
</feature>
<evidence type="ECO:0000256" key="1">
    <source>
        <dbReference type="SAM" id="MobiDB-lite"/>
    </source>
</evidence>
<dbReference type="EMBL" id="JAUUTY010000002">
    <property type="protein sequence ID" value="KAK1683378.1"/>
    <property type="molecule type" value="Genomic_DNA"/>
</dbReference>
<proteinExistence type="predicted"/>
<keyword evidence="4" id="KW-1185">Reference proteome</keyword>
<evidence type="ECO:0000313" key="3">
    <source>
        <dbReference type="EMBL" id="KAK1683378.1"/>
    </source>
</evidence>
<organism evidence="3 4">
    <name type="scientific">Lolium multiflorum</name>
    <name type="common">Italian ryegrass</name>
    <name type="synonym">Lolium perenne subsp. multiflorum</name>
    <dbReference type="NCBI Taxonomy" id="4521"/>
    <lineage>
        <taxon>Eukaryota</taxon>
        <taxon>Viridiplantae</taxon>
        <taxon>Streptophyta</taxon>
        <taxon>Embryophyta</taxon>
        <taxon>Tracheophyta</taxon>
        <taxon>Spermatophyta</taxon>
        <taxon>Magnoliopsida</taxon>
        <taxon>Liliopsida</taxon>
        <taxon>Poales</taxon>
        <taxon>Poaceae</taxon>
        <taxon>BOP clade</taxon>
        <taxon>Pooideae</taxon>
        <taxon>Poodae</taxon>
        <taxon>Poeae</taxon>
        <taxon>Poeae Chloroplast Group 2 (Poeae type)</taxon>
        <taxon>Loliodinae</taxon>
        <taxon>Loliinae</taxon>
        <taxon>Lolium</taxon>
    </lineage>
</organism>